<dbReference type="RefSeq" id="WP_090712723.1">
    <property type="nucleotide sequence ID" value="NZ_CBCSKY010000004.1"/>
</dbReference>
<dbReference type="InterPro" id="IPR010559">
    <property type="entry name" value="Sig_transdc_His_kin_internal"/>
</dbReference>
<evidence type="ECO:0000256" key="8">
    <source>
        <dbReference type="ARBA" id="ARBA00023136"/>
    </source>
</evidence>
<dbReference type="Gene3D" id="3.30.565.10">
    <property type="entry name" value="Histidine kinase-like ATPase, C-terminal domain"/>
    <property type="match status" value="1"/>
</dbReference>
<feature type="transmembrane region" description="Helical" evidence="10">
    <location>
        <begin position="302"/>
        <end position="324"/>
    </location>
</feature>
<feature type="coiled-coil region" evidence="9">
    <location>
        <begin position="366"/>
        <end position="400"/>
    </location>
</feature>
<reference evidence="13" key="1">
    <citation type="submission" date="2016-10" db="EMBL/GenBank/DDBJ databases">
        <authorList>
            <person name="Varghese N."/>
            <person name="Submissions S."/>
        </authorList>
    </citation>
    <scope>NUCLEOTIDE SEQUENCE [LARGE SCALE GENOMIC DNA]</scope>
    <source>
        <strain evidence="13">CGMCC 1.11012</strain>
    </source>
</reference>
<dbReference type="InterPro" id="IPR036890">
    <property type="entry name" value="HATPase_C_sf"/>
</dbReference>
<evidence type="ECO:0000256" key="3">
    <source>
        <dbReference type="ARBA" id="ARBA00022553"/>
    </source>
</evidence>
<sequence>MNLRYKLFTAFLGLIIIPLFTLGMIMFFVTYNSIEKKYSQQSEYSLKAISYSISNVFKDMNNVTDNGIATSVFHMALSADDPSKQDLTDAEQLSLNASQRNFRSLLYNHPSISYAFLYNFNGKGSSEIVSVFTKENFRTLPYEKFKGSELYQEVMELNGVPKWLAPHEYPELTGTEPVFTQIRLIKELSFFQNIGILVVQIKNWEFESIFRNLKIGDSSQKVSFMLVNDNGMILLDPDHSLDGQDLSSFTAKKITYKPGFQSFRTEFAGEKSILSVYHLKDYPWSLVSVTSWDSLSREVTVFARWFVAVIFLCLLAAVIFNLFFMNRITGGIAVIVRFMRRVEDGDLTTRVEERGNDEMTLLARGINDLMNKINMLFNRIQVEQRRKNQAEMRVLQAQIKPHFLFNTLESINVLAVQNEGRKVSEMVYRLAGILRISIQDRDEITLQEEVTHLRNYLDIQKFRFEDVFDYEIDIPDELLGCGILKLTLQPLVENSIQHGFEGIGYHGLVKVTGWEERGDLILRIEDNGIGMTPAQLSMFQYMVHDPAEADALYRTGDGMRHQERRGLGVRSVADRIRIEYGNRYGIFICASPGAGTVIQCVIPKYEQGEDHYAKGSAG</sequence>
<keyword evidence="9" id="KW-0175">Coiled coil</keyword>
<evidence type="ECO:0000313" key="12">
    <source>
        <dbReference type="EMBL" id="SDI24167.1"/>
    </source>
</evidence>
<evidence type="ECO:0000256" key="1">
    <source>
        <dbReference type="ARBA" id="ARBA00004651"/>
    </source>
</evidence>
<dbReference type="GO" id="GO:0005886">
    <property type="term" value="C:plasma membrane"/>
    <property type="evidence" value="ECO:0007669"/>
    <property type="project" value="UniProtKB-SubCell"/>
</dbReference>
<dbReference type="PROSITE" id="PS50885">
    <property type="entry name" value="HAMP"/>
    <property type="match status" value="1"/>
</dbReference>
<keyword evidence="4" id="KW-0808">Transferase</keyword>
<dbReference type="Pfam" id="PF02743">
    <property type="entry name" value="dCache_1"/>
    <property type="match status" value="1"/>
</dbReference>
<keyword evidence="13" id="KW-1185">Reference proteome</keyword>
<dbReference type="Gene3D" id="3.30.450.20">
    <property type="entry name" value="PAS domain"/>
    <property type="match status" value="1"/>
</dbReference>
<evidence type="ECO:0000256" key="6">
    <source>
        <dbReference type="ARBA" id="ARBA00022777"/>
    </source>
</evidence>
<dbReference type="EMBL" id="FNDX01000004">
    <property type="protein sequence ID" value="SDI24167.1"/>
    <property type="molecule type" value="Genomic_DNA"/>
</dbReference>
<dbReference type="Gene3D" id="6.10.340.10">
    <property type="match status" value="1"/>
</dbReference>
<keyword evidence="8 10" id="KW-0472">Membrane</keyword>
<dbReference type="SMART" id="SM00304">
    <property type="entry name" value="HAMP"/>
    <property type="match status" value="1"/>
</dbReference>
<dbReference type="CDD" id="cd06225">
    <property type="entry name" value="HAMP"/>
    <property type="match status" value="1"/>
</dbReference>
<keyword evidence="5 10" id="KW-0812">Transmembrane</keyword>
<evidence type="ECO:0000256" key="9">
    <source>
        <dbReference type="SAM" id="Coils"/>
    </source>
</evidence>
<dbReference type="Proteomes" id="UP000199050">
    <property type="component" value="Unassembled WGS sequence"/>
</dbReference>
<evidence type="ECO:0000259" key="11">
    <source>
        <dbReference type="PROSITE" id="PS50885"/>
    </source>
</evidence>
<dbReference type="AlphaFoldDB" id="A0A1G8IZK1"/>
<protein>
    <submittedName>
        <fullName evidence="12">Sensor histidine kinase YesM</fullName>
    </submittedName>
</protein>
<dbReference type="Pfam" id="PF06580">
    <property type="entry name" value="His_kinase"/>
    <property type="match status" value="1"/>
</dbReference>
<keyword evidence="6 12" id="KW-0418">Kinase</keyword>
<keyword evidence="2" id="KW-1003">Cell membrane</keyword>
<organism evidence="12 13">
    <name type="scientific">Paenibacillus typhae</name>
    <dbReference type="NCBI Taxonomy" id="1174501"/>
    <lineage>
        <taxon>Bacteria</taxon>
        <taxon>Bacillati</taxon>
        <taxon>Bacillota</taxon>
        <taxon>Bacilli</taxon>
        <taxon>Bacillales</taxon>
        <taxon>Paenibacillaceae</taxon>
        <taxon>Paenibacillus</taxon>
    </lineage>
</organism>
<evidence type="ECO:0000313" key="13">
    <source>
        <dbReference type="Proteomes" id="UP000199050"/>
    </source>
</evidence>
<dbReference type="SUPFAM" id="SSF55874">
    <property type="entry name" value="ATPase domain of HSP90 chaperone/DNA topoisomerase II/histidine kinase"/>
    <property type="match status" value="1"/>
</dbReference>
<dbReference type="PANTHER" id="PTHR34220:SF7">
    <property type="entry name" value="SENSOR HISTIDINE KINASE YPDA"/>
    <property type="match status" value="1"/>
</dbReference>
<keyword evidence="7 10" id="KW-1133">Transmembrane helix</keyword>
<name>A0A1G8IZK1_9BACL</name>
<comment type="subcellular location">
    <subcellularLocation>
        <location evidence="1">Cell membrane</location>
        <topology evidence="1">Multi-pass membrane protein</topology>
    </subcellularLocation>
</comment>
<dbReference type="InterPro" id="IPR050640">
    <property type="entry name" value="Bact_2-comp_sensor_kinase"/>
</dbReference>
<evidence type="ECO:0000256" key="2">
    <source>
        <dbReference type="ARBA" id="ARBA00022475"/>
    </source>
</evidence>
<dbReference type="STRING" id="1174501.SAMN05216192_10421"/>
<dbReference type="InterPro" id="IPR003594">
    <property type="entry name" value="HATPase_dom"/>
</dbReference>
<dbReference type="Pfam" id="PF02518">
    <property type="entry name" value="HATPase_c"/>
    <property type="match status" value="1"/>
</dbReference>
<evidence type="ECO:0000256" key="5">
    <source>
        <dbReference type="ARBA" id="ARBA00022692"/>
    </source>
</evidence>
<evidence type="ECO:0000256" key="4">
    <source>
        <dbReference type="ARBA" id="ARBA00022679"/>
    </source>
</evidence>
<feature type="domain" description="HAMP" evidence="11">
    <location>
        <begin position="326"/>
        <end position="378"/>
    </location>
</feature>
<dbReference type="PANTHER" id="PTHR34220">
    <property type="entry name" value="SENSOR HISTIDINE KINASE YPDA"/>
    <property type="match status" value="1"/>
</dbReference>
<evidence type="ECO:0000256" key="10">
    <source>
        <dbReference type="SAM" id="Phobius"/>
    </source>
</evidence>
<dbReference type="GO" id="GO:0000155">
    <property type="term" value="F:phosphorelay sensor kinase activity"/>
    <property type="evidence" value="ECO:0007669"/>
    <property type="project" value="InterPro"/>
</dbReference>
<dbReference type="OrthoDB" id="9776552at2"/>
<dbReference type="InterPro" id="IPR003660">
    <property type="entry name" value="HAMP_dom"/>
</dbReference>
<proteinExistence type="predicted"/>
<dbReference type="Pfam" id="PF00672">
    <property type="entry name" value="HAMP"/>
    <property type="match status" value="1"/>
</dbReference>
<accession>A0A1G8IZK1</accession>
<dbReference type="InterPro" id="IPR033479">
    <property type="entry name" value="dCache_1"/>
</dbReference>
<keyword evidence="3" id="KW-0597">Phosphoprotein</keyword>
<feature type="transmembrane region" description="Helical" evidence="10">
    <location>
        <begin position="7"/>
        <end position="31"/>
    </location>
</feature>
<gene>
    <name evidence="12" type="ORF">SAMN05216192_10421</name>
</gene>
<evidence type="ECO:0000256" key="7">
    <source>
        <dbReference type="ARBA" id="ARBA00022989"/>
    </source>
</evidence>
<dbReference type="SUPFAM" id="SSF158472">
    <property type="entry name" value="HAMP domain-like"/>
    <property type="match status" value="1"/>
</dbReference>